<gene>
    <name evidence="1" type="ORF">SAMEA3906487_01628</name>
</gene>
<dbReference type="AlphaFoldDB" id="A0A157SF31"/>
<proteinExistence type="predicted"/>
<dbReference type="Proteomes" id="UP000076825">
    <property type="component" value="Chromosome 1"/>
</dbReference>
<dbReference type="KEGG" id="btrm:SAMEA390648701628"/>
<evidence type="ECO:0000313" key="2">
    <source>
        <dbReference type="Proteomes" id="UP000076825"/>
    </source>
</evidence>
<sequence>MYDLLSRMGIDRWQVDQAYLAGRLTQSDLKGGGLAWLEEAKAGYK</sequence>
<evidence type="ECO:0000313" key="1">
    <source>
        <dbReference type="EMBL" id="SAI69050.1"/>
    </source>
</evidence>
<reference evidence="1 2" key="1">
    <citation type="submission" date="2016-04" db="EMBL/GenBank/DDBJ databases">
        <authorList>
            <consortium name="Pathogen Informatics"/>
        </authorList>
    </citation>
    <scope>NUCLEOTIDE SEQUENCE [LARGE SCALE GENOMIC DNA]</scope>
    <source>
        <strain evidence="1 2">H044680328</strain>
    </source>
</reference>
<accession>A0A157SF31</accession>
<dbReference type="EMBL" id="LT546645">
    <property type="protein sequence ID" value="SAI69050.1"/>
    <property type="molecule type" value="Genomic_DNA"/>
</dbReference>
<protein>
    <submittedName>
        <fullName evidence="1">Uncharacterized protein</fullName>
    </submittedName>
</protein>
<name>A0A157SF31_9BORD</name>
<keyword evidence="2" id="KW-1185">Reference proteome</keyword>
<organism evidence="1 2">
    <name type="scientific">Bordetella trematum</name>
    <dbReference type="NCBI Taxonomy" id="123899"/>
    <lineage>
        <taxon>Bacteria</taxon>
        <taxon>Pseudomonadati</taxon>
        <taxon>Pseudomonadota</taxon>
        <taxon>Betaproteobacteria</taxon>
        <taxon>Burkholderiales</taxon>
        <taxon>Alcaligenaceae</taxon>
        <taxon>Bordetella</taxon>
    </lineage>
</organism>
<dbReference type="PATRIC" id="fig|123899.6.peg.1610"/>